<feature type="chain" id="PRO_5045176019" description="DUF4476 domain-containing protein" evidence="1">
    <location>
        <begin position="25"/>
        <end position="172"/>
    </location>
</feature>
<feature type="signal peptide" evidence="1">
    <location>
        <begin position="1"/>
        <end position="24"/>
    </location>
</feature>
<sequence>MRLTGLHSIVKSIILLGMMSMVFAQPPVVDTPTVPQTSSMQVVTPGFNRGGVHQGFPASQFYSTRQQQNQQPIDEVAQHQRLQEEKQKRAQALINEAVSHFSTSYSLPSYSNKKGADRYRKAFASLETMEKKRFSVREAVFTVENAFYEQETDYSEFDKVIQEKINYIHNNP</sequence>
<evidence type="ECO:0008006" key="4">
    <source>
        <dbReference type="Google" id="ProtNLM"/>
    </source>
</evidence>
<gene>
    <name evidence="2" type="ORF">U6A24_15215</name>
</gene>
<name>A0ABU5ZY65_9FLAO</name>
<keyword evidence="3" id="KW-1185">Reference proteome</keyword>
<protein>
    <recommendedName>
        <fullName evidence="4">DUF4476 domain-containing protein</fullName>
    </recommendedName>
</protein>
<dbReference type="Proteomes" id="UP001327027">
    <property type="component" value="Unassembled WGS sequence"/>
</dbReference>
<reference evidence="2 3" key="1">
    <citation type="journal article" date="2013" name="Int. J. Syst. Evol. Microbiol.">
        <title>Aquimarina gracilis sp. nov., isolated from the gut microflora of a mussel, Mytilus coruscus, and emended description of Aquimarina spongiae.</title>
        <authorList>
            <person name="Park S.C."/>
            <person name="Choe H.N."/>
            <person name="Baik K.S."/>
            <person name="Seong C.N."/>
        </authorList>
    </citation>
    <scope>NUCLEOTIDE SEQUENCE [LARGE SCALE GENOMIC DNA]</scope>
    <source>
        <strain evidence="2 3">PSC32</strain>
    </source>
</reference>
<evidence type="ECO:0000256" key="1">
    <source>
        <dbReference type="SAM" id="SignalP"/>
    </source>
</evidence>
<comment type="caution">
    <text evidence="2">The sequence shown here is derived from an EMBL/GenBank/DDBJ whole genome shotgun (WGS) entry which is preliminary data.</text>
</comment>
<dbReference type="RefSeq" id="WP_324180853.1">
    <property type="nucleotide sequence ID" value="NZ_BAABAW010000020.1"/>
</dbReference>
<accession>A0ABU5ZY65</accession>
<evidence type="ECO:0000313" key="3">
    <source>
        <dbReference type="Proteomes" id="UP001327027"/>
    </source>
</evidence>
<organism evidence="2 3">
    <name type="scientific">Aquimarina gracilis</name>
    <dbReference type="NCBI Taxonomy" id="874422"/>
    <lineage>
        <taxon>Bacteria</taxon>
        <taxon>Pseudomonadati</taxon>
        <taxon>Bacteroidota</taxon>
        <taxon>Flavobacteriia</taxon>
        <taxon>Flavobacteriales</taxon>
        <taxon>Flavobacteriaceae</taxon>
        <taxon>Aquimarina</taxon>
    </lineage>
</organism>
<proteinExistence type="predicted"/>
<dbReference type="EMBL" id="JAYKLX010000007">
    <property type="protein sequence ID" value="MEB3346827.1"/>
    <property type="molecule type" value="Genomic_DNA"/>
</dbReference>
<evidence type="ECO:0000313" key="2">
    <source>
        <dbReference type="EMBL" id="MEB3346827.1"/>
    </source>
</evidence>
<keyword evidence="1" id="KW-0732">Signal</keyword>